<proteinExistence type="predicted"/>
<dbReference type="Proteomes" id="UP000805085">
    <property type="component" value="Unassembled WGS sequence"/>
</dbReference>
<keyword evidence="1" id="KW-0732">Signal</keyword>
<accession>A0ABX2E6J0</accession>
<organism evidence="2 3">
    <name type="scientific">Winogradskyella litoriviva</name>
    <dbReference type="NCBI Taxonomy" id="1220182"/>
    <lineage>
        <taxon>Bacteria</taxon>
        <taxon>Pseudomonadati</taxon>
        <taxon>Bacteroidota</taxon>
        <taxon>Flavobacteriia</taxon>
        <taxon>Flavobacteriales</taxon>
        <taxon>Flavobacteriaceae</taxon>
        <taxon>Winogradskyella</taxon>
    </lineage>
</organism>
<keyword evidence="3" id="KW-1185">Reference proteome</keyword>
<name>A0ABX2E6J0_9FLAO</name>
<dbReference type="EMBL" id="JABRWQ010000005">
    <property type="protein sequence ID" value="NRD24065.1"/>
    <property type="molecule type" value="Genomic_DNA"/>
</dbReference>
<reference evidence="2 3" key="1">
    <citation type="journal article" date="2015" name="Int. J. Syst. Evol. Microbiol.">
        <title>Winogradskyella litoriviva sp. nov., isolated from coastal seawater.</title>
        <authorList>
            <person name="Nedashkovskaya O.I."/>
            <person name="Kukhlevskiy A.D."/>
            <person name="Zhukova N.V."/>
            <person name="Kim S.J."/>
            <person name="Rhee S.K."/>
            <person name="Mikhailov V.V."/>
        </authorList>
    </citation>
    <scope>NUCLEOTIDE SEQUENCE [LARGE SCALE GENOMIC DNA]</scope>
    <source>
        <strain evidence="2 3">KMM6491</strain>
    </source>
</reference>
<evidence type="ECO:0000313" key="3">
    <source>
        <dbReference type="Proteomes" id="UP000805085"/>
    </source>
</evidence>
<comment type="caution">
    <text evidence="2">The sequence shown here is derived from an EMBL/GenBank/DDBJ whole genome shotgun (WGS) entry which is preliminary data.</text>
</comment>
<evidence type="ECO:0000313" key="2">
    <source>
        <dbReference type="EMBL" id="NRD24065.1"/>
    </source>
</evidence>
<sequence length="177" mass="18700">MKINSLGNFFMLALFVLLSINCSSSDDSDSDVFGSIQLSGTDTSLIGTALVVGNIDSDALDTTGTSSSVVLLDKNTTIENGELESSDYANAFIIVAAQFDADDNASAEKTISMTILKNGVEYRYVCATPAISAANNTDCGSGFSVDKVNKQVIFSNTTVINVDNETILTMDGIINYD</sequence>
<protein>
    <submittedName>
        <fullName evidence="2">Uncharacterized protein</fullName>
    </submittedName>
</protein>
<dbReference type="RefSeq" id="WP_173301716.1">
    <property type="nucleotide sequence ID" value="NZ_JABRWQ010000005.1"/>
</dbReference>
<evidence type="ECO:0000256" key="1">
    <source>
        <dbReference type="SAM" id="SignalP"/>
    </source>
</evidence>
<feature type="chain" id="PRO_5047033322" evidence="1">
    <location>
        <begin position="26"/>
        <end position="177"/>
    </location>
</feature>
<feature type="signal peptide" evidence="1">
    <location>
        <begin position="1"/>
        <end position="25"/>
    </location>
</feature>
<gene>
    <name evidence="2" type="ORF">HNV10_12465</name>
</gene>